<dbReference type="STRING" id="291195.A0A437AI70"/>
<dbReference type="Gene3D" id="6.10.250.3260">
    <property type="match status" value="1"/>
</dbReference>
<dbReference type="Proteomes" id="UP000282876">
    <property type="component" value="Unassembled WGS sequence"/>
</dbReference>
<dbReference type="Gene3D" id="2.30.30.70">
    <property type="entry name" value="Ribosomal protein L21"/>
    <property type="match status" value="1"/>
</dbReference>
<evidence type="ECO:0000256" key="1">
    <source>
        <dbReference type="ARBA" id="ARBA00008427"/>
    </source>
</evidence>
<evidence type="ECO:0000313" key="4">
    <source>
        <dbReference type="EMBL" id="RVD90777.1"/>
    </source>
</evidence>
<dbReference type="AlphaFoldDB" id="A0A437AI70"/>
<protein>
    <submittedName>
        <fullName evidence="4">60S ribosomal protein L21</fullName>
    </submittedName>
</protein>
<keyword evidence="3" id="KW-0687">Ribonucleoprotein</keyword>
<evidence type="ECO:0000256" key="3">
    <source>
        <dbReference type="ARBA" id="ARBA00023274"/>
    </source>
</evidence>
<dbReference type="InterPro" id="IPR001147">
    <property type="entry name" value="Ribosomal_eL21"/>
</dbReference>
<organism evidence="4 5">
    <name type="scientific">Tubulinosema ratisbonensis</name>
    <dbReference type="NCBI Taxonomy" id="291195"/>
    <lineage>
        <taxon>Eukaryota</taxon>
        <taxon>Fungi</taxon>
        <taxon>Fungi incertae sedis</taxon>
        <taxon>Microsporidia</taxon>
        <taxon>Tubulinosematoidea</taxon>
        <taxon>Tubulinosematidae</taxon>
        <taxon>Tubulinosema</taxon>
    </lineage>
</organism>
<keyword evidence="5" id="KW-1185">Reference proteome</keyword>
<gene>
    <name evidence="4" type="ORF">TUBRATIS_27990</name>
</gene>
<dbReference type="Pfam" id="PF01157">
    <property type="entry name" value="Ribosomal_L21e"/>
    <property type="match status" value="1"/>
</dbReference>
<dbReference type="SUPFAM" id="SSF50104">
    <property type="entry name" value="Translation proteins SH3-like domain"/>
    <property type="match status" value="1"/>
</dbReference>
<keyword evidence="2 4" id="KW-0689">Ribosomal protein</keyword>
<name>A0A437AI70_9MICR</name>
<evidence type="ECO:0000256" key="2">
    <source>
        <dbReference type="ARBA" id="ARBA00022980"/>
    </source>
</evidence>
<dbReference type="FunFam" id="2.30.30.70:FF:000001">
    <property type="entry name" value="60S ribosomal protein L21"/>
    <property type="match status" value="1"/>
</dbReference>
<comment type="similarity">
    <text evidence="1">Belongs to the eukaryotic ribosomal protein eL21 family.</text>
</comment>
<dbReference type="GO" id="GO:0003735">
    <property type="term" value="F:structural constituent of ribosome"/>
    <property type="evidence" value="ECO:0007669"/>
    <property type="project" value="InterPro"/>
</dbReference>
<comment type="caution">
    <text evidence="4">The sequence shown here is derived from an EMBL/GenBank/DDBJ whole genome shotgun (WGS) entry which is preliminary data.</text>
</comment>
<proteinExistence type="inferred from homology"/>
<dbReference type="VEuPathDB" id="MicrosporidiaDB:TUBRATIS_27990"/>
<dbReference type="EMBL" id="RCSS01000781">
    <property type="protein sequence ID" value="RVD90777.1"/>
    <property type="molecule type" value="Genomic_DNA"/>
</dbReference>
<dbReference type="GO" id="GO:1990904">
    <property type="term" value="C:ribonucleoprotein complex"/>
    <property type="evidence" value="ECO:0007669"/>
    <property type="project" value="UniProtKB-KW"/>
</dbReference>
<dbReference type="OrthoDB" id="1539250at2759"/>
<dbReference type="InterPro" id="IPR036948">
    <property type="entry name" value="Ribosomal_eL21_sf"/>
</dbReference>
<reference evidence="4 5" key="1">
    <citation type="submission" date="2018-10" db="EMBL/GenBank/DDBJ databases">
        <title>Draft genome sequence of the microsporidian Tubulinosema ratisbonensis.</title>
        <authorList>
            <person name="Polonais V."/>
            <person name="Peyretaillade E."/>
            <person name="Niehus S."/>
            <person name="Wawrzyniak I."/>
            <person name="Franchet A."/>
            <person name="Gaspin C."/>
            <person name="Reichstadt M."/>
            <person name="Belser C."/>
            <person name="Labadie K."/>
            <person name="Delbac F."/>
            <person name="Ferrandon D."/>
        </authorList>
    </citation>
    <scope>NUCLEOTIDE SEQUENCE [LARGE SCALE GENOMIC DNA]</scope>
    <source>
        <strain evidence="4 5">Franzen</strain>
    </source>
</reference>
<sequence length="158" mass="18653">MKGYRSGTRKIFSQAFRKHGMPTPSTYLRKYKRFDLVDIIVDPSIHKGMPYKYYHGKTGRIYNVDQKAVTVIVGRRFGNKIVEKMITCRIEHIRPSNCRKEFLERKSRYEELKKEAIANNLPLPPKKRQVVGPRKEVVLPLAGNEPKEIFYEPFYEVY</sequence>
<evidence type="ECO:0000313" key="5">
    <source>
        <dbReference type="Proteomes" id="UP000282876"/>
    </source>
</evidence>
<dbReference type="GO" id="GO:0005840">
    <property type="term" value="C:ribosome"/>
    <property type="evidence" value="ECO:0007669"/>
    <property type="project" value="UniProtKB-KW"/>
</dbReference>
<dbReference type="GO" id="GO:0006412">
    <property type="term" value="P:translation"/>
    <property type="evidence" value="ECO:0007669"/>
    <property type="project" value="InterPro"/>
</dbReference>
<dbReference type="PANTHER" id="PTHR20981">
    <property type="entry name" value="60S RIBOSOMAL PROTEIN L21"/>
    <property type="match status" value="1"/>
</dbReference>
<accession>A0A437AI70</accession>
<dbReference type="InterPro" id="IPR008991">
    <property type="entry name" value="Translation_prot_SH3-like_sf"/>
</dbReference>